<gene>
    <name evidence="1" type="ORF">MAAFP003_5430</name>
</gene>
<dbReference type="RefSeq" id="WP_096290682.1">
    <property type="nucleotide sequence ID" value="NZ_FXEG02000006.1"/>
</dbReference>
<dbReference type="EMBL" id="FXEG02000006">
    <property type="protein sequence ID" value="SOX56722.1"/>
    <property type="molecule type" value="Genomic_DNA"/>
</dbReference>
<reference evidence="1" key="1">
    <citation type="submission" date="2018-01" db="EMBL/GenBank/DDBJ databases">
        <authorList>
            <consortium name="Urmite Genomes"/>
        </authorList>
    </citation>
    <scope>NUCLEOTIDE SEQUENCE [LARGE SCALE GENOMIC DNA]</scope>
    <source>
        <strain evidence="1">AFP003</strain>
    </source>
</reference>
<evidence type="ECO:0000313" key="1">
    <source>
        <dbReference type="EMBL" id="SOX56722.1"/>
    </source>
</evidence>
<dbReference type="OrthoDB" id="4762157at2"/>
<proteinExistence type="predicted"/>
<evidence type="ECO:0000313" key="2">
    <source>
        <dbReference type="Proteomes" id="UP000236318"/>
    </source>
</evidence>
<keyword evidence="2" id="KW-1185">Reference proteome</keyword>
<dbReference type="Gene3D" id="1.10.287.1060">
    <property type="entry name" value="ESAT-6-like"/>
    <property type="match status" value="1"/>
</dbReference>
<accession>A0A2K4YIU4</accession>
<organism evidence="1 2">
    <name type="scientific">Mycobacterium ahvazicum</name>
    <dbReference type="NCBI Taxonomy" id="1964395"/>
    <lineage>
        <taxon>Bacteria</taxon>
        <taxon>Bacillati</taxon>
        <taxon>Actinomycetota</taxon>
        <taxon>Actinomycetes</taxon>
        <taxon>Mycobacteriales</taxon>
        <taxon>Mycobacteriaceae</taxon>
        <taxon>Mycobacterium</taxon>
        <taxon>Mycobacterium simiae complex</taxon>
    </lineage>
</organism>
<dbReference type="AlphaFoldDB" id="A0A2K4YIU4"/>
<dbReference type="Proteomes" id="UP000236318">
    <property type="component" value="Unassembled WGS sequence"/>
</dbReference>
<sequence length="98" mass="10570">MSDQITYNHAVVSGLTGDIATQAAQLMEIHDDVLHITQSLAEFFQGQGATSFFDAQQQMLHGLQDMIQTVTLHGHTVGNVHEAAINADSLTAGFFNQA</sequence>
<comment type="caution">
    <text evidence="1">The sequence shown here is derived from an EMBL/GenBank/DDBJ whole genome shotgun (WGS) entry which is preliminary data.</text>
</comment>
<dbReference type="Pfam" id="PF06013">
    <property type="entry name" value="WXG100"/>
    <property type="match status" value="1"/>
</dbReference>
<dbReference type="SUPFAM" id="SSF140453">
    <property type="entry name" value="EsxAB dimer-like"/>
    <property type="match status" value="1"/>
</dbReference>
<protein>
    <submittedName>
        <fullName evidence="1">ESAT-6-like protein EsxC</fullName>
    </submittedName>
</protein>
<name>A0A2K4YIU4_9MYCO</name>
<dbReference type="InterPro" id="IPR036689">
    <property type="entry name" value="ESAT-6-like_sf"/>
</dbReference>
<dbReference type="InterPro" id="IPR010310">
    <property type="entry name" value="T7SS_ESAT-6-like"/>
</dbReference>